<feature type="coiled-coil region" evidence="5">
    <location>
        <begin position="405"/>
        <end position="432"/>
    </location>
</feature>
<dbReference type="OrthoDB" id="6162375at2759"/>
<keyword evidence="3" id="KW-0906">Nuclear pore complex</keyword>
<evidence type="ECO:0000259" key="7">
    <source>
        <dbReference type="Pfam" id="PF13874"/>
    </source>
</evidence>
<dbReference type="FunCoup" id="A0A0C3KP61">
    <property type="interactions" value="66"/>
</dbReference>
<sequence>MSGFGSFGTQNQPGTTLFGGTSTSNAGTSPFGNPQQNNSQSGTSLFRAAGPASNSMNSTTTPGGPFGNTSNPSGGSGLFGNTSTQQQQPAPGGLFGGTASGQQQPSSGTTQPFGGGLFGNLGAQQQQQPANGSLFGNVPTPAPAQPTGGNLYGGTFGSTAGSAFGNTNTKQPVGGNLFGTTAGASGSTPTQQQPATGLFGSTTATSAPATGGLFGNTNPLFGNKSPSSIFGSQATPAVPTTTTTTTTTPSLFGQSSTATQPATSLLGQFQAKPSGNLFGSTTQPTRTGSLFGSSLAPPITSTSSLLGSRSSSTAANQQQSDPQSQFAALTQRIDAIAEAWNPYSSQCCFQHYFYNLVDPSQASLYGRPPNATNEALWQRAVRDNPDPTCLVPVLAQGFDALHTRVEAQTQQAAAQQEKLKELEKRLVSLKAVHNDNNMARIQRAIAQNTQISHRLLKLIQHLHLLIPAVRSSAIRPEEEALRAALEEIEEEVRRPGGTSKMRGKLNELWALVGAVNAARERGKKVGADGPTEWTVVDEDGLKQIAQILADQHAGLEHLTKVLQRGLKDLRVVTGKGTEGENLSTEKLSSSTSSLHASTLR</sequence>
<dbReference type="GO" id="GO:0044613">
    <property type="term" value="C:nuclear pore central transport channel"/>
    <property type="evidence" value="ECO:0007669"/>
    <property type="project" value="TreeGrafter"/>
</dbReference>
<dbReference type="InParanoid" id="A0A0C3KP61"/>
<proteinExistence type="predicted"/>
<keyword evidence="4" id="KW-0539">Nucleus</keyword>
<dbReference type="GO" id="GO:0006607">
    <property type="term" value="P:NLS-bearing protein import into nucleus"/>
    <property type="evidence" value="ECO:0007669"/>
    <property type="project" value="TreeGrafter"/>
</dbReference>
<evidence type="ECO:0000256" key="2">
    <source>
        <dbReference type="ARBA" id="ARBA00022448"/>
    </source>
</evidence>
<feature type="compositionally biased region" description="Low complexity" evidence="6">
    <location>
        <begin position="100"/>
        <end position="112"/>
    </location>
</feature>
<evidence type="ECO:0000256" key="5">
    <source>
        <dbReference type="SAM" id="Coils"/>
    </source>
</evidence>
<feature type="compositionally biased region" description="Low complexity" evidence="6">
    <location>
        <begin position="179"/>
        <end position="188"/>
    </location>
</feature>
<dbReference type="GO" id="GO:0036228">
    <property type="term" value="P:protein localization to nuclear inner membrane"/>
    <property type="evidence" value="ECO:0007669"/>
    <property type="project" value="TreeGrafter"/>
</dbReference>
<feature type="compositionally biased region" description="Polar residues" evidence="6">
    <location>
        <begin position="249"/>
        <end position="292"/>
    </location>
</feature>
<evidence type="ECO:0000256" key="6">
    <source>
        <dbReference type="SAM" id="MobiDB-lite"/>
    </source>
</evidence>
<feature type="region of interest" description="Disordered" evidence="6">
    <location>
        <begin position="1"/>
        <end position="204"/>
    </location>
</feature>
<evidence type="ECO:0000256" key="4">
    <source>
        <dbReference type="ARBA" id="ARBA00023242"/>
    </source>
</evidence>
<dbReference type="InterPro" id="IPR025712">
    <property type="entry name" value="Nup54_alpha-helical_dom"/>
</dbReference>
<dbReference type="Pfam" id="PF13634">
    <property type="entry name" value="Nucleoporin_FG"/>
    <property type="match status" value="2"/>
</dbReference>
<comment type="subcellular location">
    <subcellularLocation>
        <location evidence="1">Nucleus</location>
        <location evidence="1">Nuclear pore complex</location>
    </subcellularLocation>
</comment>
<reference evidence="9" key="2">
    <citation type="submission" date="2015-01" db="EMBL/GenBank/DDBJ databases">
        <title>Evolutionary Origins and Diversification of the Mycorrhizal Mutualists.</title>
        <authorList>
            <consortium name="DOE Joint Genome Institute"/>
            <consortium name="Mycorrhizal Genomics Consortium"/>
            <person name="Kohler A."/>
            <person name="Kuo A."/>
            <person name="Nagy L.G."/>
            <person name="Floudas D."/>
            <person name="Copeland A."/>
            <person name="Barry K.W."/>
            <person name="Cichocki N."/>
            <person name="Veneault-Fourrey C."/>
            <person name="LaButti K."/>
            <person name="Lindquist E.A."/>
            <person name="Lipzen A."/>
            <person name="Lundell T."/>
            <person name="Morin E."/>
            <person name="Murat C."/>
            <person name="Riley R."/>
            <person name="Ohm R."/>
            <person name="Sun H."/>
            <person name="Tunlid A."/>
            <person name="Henrissat B."/>
            <person name="Grigoriev I.V."/>
            <person name="Hibbett D.S."/>
            <person name="Martin F."/>
        </authorList>
    </citation>
    <scope>NUCLEOTIDE SEQUENCE [LARGE SCALE GENOMIC DNA]</scope>
    <source>
        <strain evidence="9">Marx 270</strain>
    </source>
</reference>
<dbReference type="InterPro" id="IPR024864">
    <property type="entry name" value="Nup54/Nup57/Nup44"/>
</dbReference>
<reference evidence="8 9" key="1">
    <citation type="submission" date="2014-04" db="EMBL/GenBank/DDBJ databases">
        <authorList>
            <consortium name="DOE Joint Genome Institute"/>
            <person name="Kuo A."/>
            <person name="Kohler A."/>
            <person name="Costa M.D."/>
            <person name="Nagy L.G."/>
            <person name="Floudas D."/>
            <person name="Copeland A."/>
            <person name="Barry K.W."/>
            <person name="Cichocki N."/>
            <person name="Veneault-Fourrey C."/>
            <person name="LaButti K."/>
            <person name="Lindquist E.A."/>
            <person name="Lipzen A."/>
            <person name="Lundell T."/>
            <person name="Morin E."/>
            <person name="Murat C."/>
            <person name="Sun H."/>
            <person name="Tunlid A."/>
            <person name="Henrissat B."/>
            <person name="Grigoriev I.V."/>
            <person name="Hibbett D.S."/>
            <person name="Martin F."/>
            <person name="Nordberg H.P."/>
            <person name="Cantor M.N."/>
            <person name="Hua S.X."/>
        </authorList>
    </citation>
    <scope>NUCLEOTIDE SEQUENCE [LARGE SCALE GENOMIC DNA]</scope>
    <source>
        <strain evidence="8 9">Marx 270</strain>
    </source>
</reference>
<dbReference type="GO" id="GO:0017056">
    <property type="term" value="F:structural constituent of nuclear pore"/>
    <property type="evidence" value="ECO:0007669"/>
    <property type="project" value="TreeGrafter"/>
</dbReference>
<feature type="compositionally biased region" description="Low complexity" evidence="6">
    <location>
        <begin position="300"/>
        <end position="313"/>
    </location>
</feature>
<keyword evidence="3" id="KW-0653">Protein transport</keyword>
<feature type="compositionally biased region" description="Polar residues" evidence="6">
    <location>
        <begin position="122"/>
        <end position="131"/>
    </location>
</feature>
<keyword evidence="2" id="KW-0813">Transport</keyword>
<feature type="region of interest" description="Disordered" evidence="6">
    <location>
        <begin position="225"/>
        <end position="325"/>
    </location>
</feature>
<dbReference type="Proteomes" id="UP000054217">
    <property type="component" value="Unassembled WGS sequence"/>
</dbReference>
<dbReference type="Gene3D" id="1.20.5.170">
    <property type="match status" value="1"/>
</dbReference>
<feature type="compositionally biased region" description="Low complexity" evidence="6">
    <location>
        <begin position="582"/>
        <end position="600"/>
    </location>
</feature>
<dbReference type="HOGENOM" id="CLU_023804_2_0_1"/>
<name>A0A0C3KP61_PISTI</name>
<keyword evidence="5" id="KW-0175">Coiled coil</keyword>
<accession>A0A0C3KP61</accession>
<protein>
    <recommendedName>
        <fullName evidence="7">Nucleoporin Nup54 alpha-helical domain-containing protein</fullName>
    </recommendedName>
</protein>
<dbReference type="InterPro" id="IPR025574">
    <property type="entry name" value="Nucleoporin_FG_rpt"/>
</dbReference>
<dbReference type="GO" id="GO:0006999">
    <property type="term" value="P:nuclear pore organization"/>
    <property type="evidence" value="ECO:0007669"/>
    <property type="project" value="TreeGrafter"/>
</dbReference>
<feature type="region of interest" description="Disordered" evidence="6">
    <location>
        <begin position="577"/>
        <end position="600"/>
    </location>
</feature>
<feature type="compositionally biased region" description="Polar residues" evidence="6">
    <location>
        <begin position="7"/>
        <end position="44"/>
    </location>
</feature>
<evidence type="ECO:0000313" key="8">
    <source>
        <dbReference type="EMBL" id="KIO11342.1"/>
    </source>
</evidence>
<keyword evidence="9" id="KW-1185">Reference proteome</keyword>
<evidence type="ECO:0000256" key="1">
    <source>
        <dbReference type="ARBA" id="ARBA00004567"/>
    </source>
</evidence>
<dbReference type="PANTHER" id="PTHR13000:SF0">
    <property type="entry name" value="NUCLEOPORIN P54"/>
    <property type="match status" value="1"/>
</dbReference>
<organism evidence="8 9">
    <name type="scientific">Pisolithus tinctorius Marx 270</name>
    <dbReference type="NCBI Taxonomy" id="870435"/>
    <lineage>
        <taxon>Eukaryota</taxon>
        <taxon>Fungi</taxon>
        <taxon>Dikarya</taxon>
        <taxon>Basidiomycota</taxon>
        <taxon>Agaricomycotina</taxon>
        <taxon>Agaricomycetes</taxon>
        <taxon>Agaricomycetidae</taxon>
        <taxon>Boletales</taxon>
        <taxon>Sclerodermatineae</taxon>
        <taxon>Pisolithaceae</taxon>
        <taxon>Pisolithus</taxon>
    </lineage>
</organism>
<gene>
    <name evidence="8" type="ORF">M404DRAFT_13437</name>
</gene>
<evidence type="ECO:0000313" key="9">
    <source>
        <dbReference type="Proteomes" id="UP000054217"/>
    </source>
</evidence>
<feature type="compositionally biased region" description="Polar residues" evidence="6">
    <location>
        <begin position="314"/>
        <end position="325"/>
    </location>
</feature>
<dbReference type="AlphaFoldDB" id="A0A0C3KP61"/>
<evidence type="ECO:0000256" key="3">
    <source>
        <dbReference type="ARBA" id="ARBA00023132"/>
    </source>
</evidence>
<keyword evidence="3" id="KW-0811">Translocation</keyword>
<dbReference type="Pfam" id="PF13874">
    <property type="entry name" value="Nup54"/>
    <property type="match status" value="1"/>
</dbReference>
<dbReference type="STRING" id="870435.A0A0C3KP61"/>
<dbReference type="EMBL" id="KN831950">
    <property type="protein sequence ID" value="KIO11342.1"/>
    <property type="molecule type" value="Genomic_DNA"/>
</dbReference>
<keyword evidence="3" id="KW-0509">mRNA transport</keyword>
<feature type="compositionally biased region" description="Polar residues" evidence="6">
    <location>
        <begin position="225"/>
        <end position="239"/>
    </location>
</feature>
<feature type="domain" description="Nucleoporin Nup54 alpha-helical" evidence="7">
    <location>
        <begin position="368"/>
        <end position="511"/>
    </location>
</feature>
<dbReference type="PANTHER" id="PTHR13000">
    <property type="entry name" value="NUCLEOPORIN P54"/>
    <property type="match status" value="1"/>
</dbReference>
<feature type="compositionally biased region" description="Polar residues" evidence="6">
    <location>
        <begin position="157"/>
        <end position="171"/>
    </location>
</feature>
<feature type="compositionally biased region" description="Polar residues" evidence="6">
    <location>
        <begin position="52"/>
        <end position="89"/>
    </location>
</feature>